<keyword evidence="3" id="KW-1185">Reference proteome</keyword>
<dbReference type="EMBL" id="JAIWYP010000001">
    <property type="protein sequence ID" value="KAH3894096.1"/>
    <property type="molecule type" value="Genomic_DNA"/>
</dbReference>
<feature type="compositionally biased region" description="Low complexity" evidence="1">
    <location>
        <begin position="419"/>
        <end position="430"/>
    </location>
</feature>
<proteinExistence type="predicted"/>
<name>A0A9D4NG79_DREPO</name>
<feature type="compositionally biased region" description="Acidic residues" evidence="1">
    <location>
        <begin position="246"/>
        <end position="264"/>
    </location>
</feature>
<organism evidence="2 3">
    <name type="scientific">Dreissena polymorpha</name>
    <name type="common">Zebra mussel</name>
    <name type="synonym">Mytilus polymorpha</name>
    <dbReference type="NCBI Taxonomy" id="45954"/>
    <lineage>
        <taxon>Eukaryota</taxon>
        <taxon>Metazoa</taxon>
        <taxon>Spiralia</taxon>
        <taxon>Lophotrochozoa</taxon>
        <taxon>Mollusca</taxon>
        <taxon>Bivalvia</taxon>
        <taxon>Autobranchia</taxon>
        <taxon>Heteroconchia</taxon>
        <taxon>Euheterodonta</taxon>
        <taxon>Imparidentia</taxon>
        <taxon>Neoheterodontei</taxon>
        <taxon>Myida</taxon>
        <taxon>Dreissenoidea</taxon>
        <taxon>Dreissenidae</taxon>
        <taxon>Dreissena</taxon>
    </lineage>
</organism>
<evidence type="ECO:0000256" key="1">
    <source>
        <dbReference type="SAM" id="MobiDB-lite"/>
    </source>
</evidence>
<protein>
    <submittedName>
        <fullName evidence="2">Uncharacterized protein</fullName>
    </submittedName>
</protein>
<dbReference type="Proteomes" id="UP000828390">
    <property type="component" value="Unassembled WGS sequence"/>
</dbReference>
<gene>
    <name evidence="2" type="ORF">DPMN_018254</name>
</gene>
<comment type="caution">
    <text evidence="2">The sequence shown here is derived from an EMBL/GenBank/DDBJ whole genome shotgun (WGS) entry which is preliminary data.</text>
</comment>
<sequence length="455" mass="51348">MHKVSFPPLSSGIQVSVAAREPPERSWSRYKKVLIDNPKDSNLLQRQKLWNFQKLNRGAFRSQLASLPDIPYRVHTGTVEKVSVGVQADLSNRFSQGLKIIFPNLTSQSAKIFESTSGDEDADDIFNSDQRHKGCSPMKINEDGYSDDFEDDSDIEDPGFEFETVVRKQNAGTMTYTNHRGDQQKRKEKRKRTVRERNAAAKQRSSILRTGKTPSSGRKNVKFSPKSRTAEDNKRNVYENSSSPETDIDLSDPDVPSGEEEEEPTVIQKIEITNIERDHTISPIPSFSSGSSQLPDLKLNIGHTSHLSLDNVSILDYISGNRTDRSHRGNSRKAFTSREQVNSKRQVEDAMADREWFEKLVGDKDIIDTGMYNNFARVRPALEQSGHSDSNNDRSTDFIKGTPRKNFTPRSNNDFSVYKQAQPKAGQQKATPNSTANVNRIKPARKSMIGIGKFY</sequence>
<feature type="region of interest" description="Disordered" evidence="1">
    <location>
        <begin position="383"/>
        <end position="441"/>
    </location>
</feature>
<accession>A0A9D4NG79</accession>
<feature type="region of interest" description="Disordered" evidence="1">
    <location>
        <begin position="128"/>
        <end position="266"/>
    </location>
</feature>
<feature type="compositionally biased region" description="Basic and acidic residues" evidence="1">
    <location>
        <begin position="228"/>
        <end position="237"/>
    </location>
</feature>
<feature type="region of interest" description="Disordered" evidence="1">
    <location>
        <begin position="323"/>
        <end position="346"/>
    </location>
</feature>
<feature type="compositionally biased region" description="Polar residues" evidence="1">
    <location>
        <begin position="203"/>
        <end position="218"/>
    </location>
</feature>
<dbReference type="AlphaFoldDB" id="A0A9D4NG79"/>
<dbReference type="OrthoDB" id="6123680at2759"/>
<reference evidence="2" key="1">
    <citation type="journal article" date="2019" name="bioRxiv">
        <title>The Genome of the Zebra Mussel, Dreissena polymorpha: A Resource for Invasive Species Research.</title>
        <authorList>
            <person name="McCartney M.A."/>
            <person name="Auch B."/>
            <person name="Kono T."/>
            <person name="Mallez S."/>
            <person name="Zhang Y."/>
            <person name="Obille A."/>
            <person name="Becker A."/>
            <person name="Abrahante J.E."/>
            <person name="Garbe J."/>
            <person name="Badalamenti J.P."/>
            <person name="Herman A."/>
            <person name="Mangelson H."/>
            <person name="Liachko I."/>
            <person name="Sullivan S."/>
            <person name="Sone E.D."/>
            <person name="Koren S."/>
            <person name="Silverstein K.A.T."/>
            <person name="Beckman K.B."/>
            <person name="Gohl D.M."/>
        </authorList>
    </citation>
    <scope>NUCLEOTIDE SEQUENCE</scope>
    <source>
        <strain evidence="2">Duluth1</strain>
        <tissue evidence="2">Whole animal</tissue>
    </source>
</reference>
<evidence type="ECO:0000313" key="3">
    <source>
        <dbReference type="Proteomes" id="UP000828390"/>
    </source>
</evidence>
<reference evidence="2" key="2">
    <citation type="submission" date="2020-11" db="EMBL/GenBank/DDBJ databases">
        <authorList>
            <person name="McCartney M.A."/>
            <person name="Auch B."/>
            <person name="Kono T."/>
            <person name="Mallez S."/>
            <person name="Becker A."/>
            <person name="Gohl D.M."/>
            <person name="Silverstein K.A.T."/>
            <person name="Koren S."/>
            <person name="Bechman K.B."/>
            <person name="Herman A."/>
            <person name="Abrahante J.E."/>
            <person name="Garbe J."/>
        </authorList>
    </citation>
    <scope>NUCLEOTIDE SEQUENCE</scope>
    <source>
        <strain evidence="2">Duluth1</strain>
        <tissue evidence="2">Whole animal</tissue>
    </source>
</reference>
<feature type="compositionally biased region" description="Acidic residues" evidence="1">
    <location>
        <begin position="144"/>
        <end position="160"/>
    </location>
</feature>
<evidence type="ECO:0000313" key="2">
    <source>
        <dbReference type="EMBL" id="KAH3894096.1"/>
    </source>
</evidence>